<dbReference type="Proteomes" id="UP000175707">
    <property type="component" value="Unassembled WGS sequence"/>
</dbReference>
<evidence type="ECO:0000313" key="2">
    <source>
        <dbReference type="Proteomes" id="UP000175707"/>
    </source>
</evidence>
<reference evidence="1 2" key="1">
    <citation type="submission" date="2016-06" db="EMBL/GenBank/DDBJ databases">
        <title>Gene turnover analysis identifies the evolutionary adaptation of the extremophile Acidithiobacillus caldus.</title>
        <authorList>
            <person name="Zhang X."/>
        </authorList>
    </citation>
    <scope>NUCLEOTIDE SEQUENCE [LARGE SCALE GENOMIC DNA]</scope>
    <source>
        <strain evidence="1 2">S1</strain>
    </source>
</reference>
<protein>
    <submittedName>
        <fullName evidence="1">Uncharacterized protein</fullName>
    </submittedName>
</protein>
<name>A0A1E7YSF4_9PROT</name>
<organism evidence="1 2">
    <name type="scientific">Acidithiobacillus caldus</name>
    <dbReference type="NCBI Taxonomy" id="33059"/>
    <lineage>
        <taxon>Bacteria</taxon>
        <taxon>Pseudomonadati</taxon>
        <taxon>Pseudomonadota</taxon>
        <taxon>Acidithiobacillia</taxon>
        <taxon>Acidithiobacillales</taxon>
        <taxon>Acidithiobacillaceae</taxon>
        <taxon>Acidithiobacillus</taxon>
    </lineage>
</organism>
<proteinExistence type="predicted"/>
<evidence type="ECO:0000313" key="1">
    <source>
        <dbReference type="EMBL" id="OFC44596.1"/>
    </source>
</evidence>
<accession>A0A1E7YSF4</accession>
<gene>
    <name evidence="1" type="ORF">BAE30_14180</name>
</gene>
<dbReference type="EMBL" id="LZYH01000946">
    <property type="protein sequence ID" value="OFC44596.1"/>
    <property type="molecule type" value="Genomic_DNA"/>
</dbReference>
<comment type="caution">
    <text evidence="1">The sequence shown here is derived from an EMBL/GenBank/DDBJ whole genome shotgun (WGS) entry which is preliminary data.</text>
</comment>
<sequence>MGTGRRLMALVVHSRLLLLPQYLPDVFDFCLLGRIPQGFGFRLLHSATANGVVETPVHQGFHHEQ</sequence>
<dbReference type="AlphaFoldDB" id="A0A1E7YSF4"/>